<dbReference type="EMBL" id="JACGWK010001609">
    <property type="protein sequence ID" value="KAL0285205.1"/>
    <property type="molecule type" value="Genomic_DNA"/>
</dbReference>
<comment type="caution">
    <text evidence="1">The sequence shown here is derived from an EMBL/GenBank/DDBJ whole genome shotgun (WGS) entry which is preliminary data.</text>
</comment>
<gene>
    <name evidence="1" type="ORF">Sangu_2789100</name>
</gene>
<organism evidence="1">
    <name type="scientific">Sesamum angustifolium</name>
    <dbReference type="NCBI Taxonomy" id="2727405"/>
    <lineage>
        <taxon>Eukaryota</taxon>
        <taxon>Viridiplantae</taxon>
        <taxon>Streptophyta</taxon>
        <taxon>Embryophyta</taxon>
        <taxon>Tracheophyta</taxon>
        <taxon>Spermatophyta</taxon>
        <taxon>Magnoliopsida</taxon>
        <taxon>eudicotyledons</taxon>
        <taxon>Gunneridae</taxon>
        <taxon>Pentapetalae</taxon>
        <taxon>asterids</taxon>
        <taxon>lamiids</taxon>
        <taxon>Lamiales</taxon>
        <taxon>Pedaliaceae</taxon>
        <taxon>Sesamum</taxon>
    </lineage>
</organism>
<sequence>MLFAEIEQNIQEIPEPVGLTTRPAPPLPDDIIQDFVQSIEQYCDPTLYPLRVKWLKKGTKSATLAFNASSIKSPISSFSSLIPSDFISNKSSENIVFDKSSTWYQTPTSRRKAALGLPGLH</sequence>
<dbReference type="AlphaFoldDB" id="A0AAW2IU45"/>
<proteinExistence type="predicted"/>
<name>A0AAW2IU45_9LAMI</name>
<evidence type="ECO:0000313" key="1">
    <source>
        <dbReference type="EMBL" id="KAL0285205.1"/>
    </source>
</evidence>
<protein>
    <submittedName>
        <fullName evidence="1">Uncharacterized protein</fullName>
    </submittedName>
</protein>
<reference evidence="1" key="2">
    <citation type="journal article" date="2024" name="Plant">
        <title>Genomic evolution and insights into agronomic trait innovations of Sesamum species.</title>
        <authorList>
            <person name="Miao H."/>
            <person name="Wang L."/>
            <person name="Qu L."/>
            <person name="Liu H."/>
            <person name="Sun Y."/>
            <person name="Le M."/>
            <person name="Wang Q."/>
            <person name="Wei S."/>
            <person name="Zheng Y."/>
            <person name="Lin W."/>
            <person name="Duan Y."/>
            <person name="Cao H."/>
            <person name="Xiong S."/>
            <person name="Wang X."/>
            <person name="Wei L."/>
            <person name="Li C."/>
            <person name="Ma Q."/>
            <person name="Ju M."/>
            <person name="Zhao R."/>
            <person name="Li G."/>
            <person name="Mu C."/>
            <person name="Tian Q."/>
            <person name="Mei H."/>
            <person name="Zhang T."/>
            <person name="Gao T."/>
            <person name="Zhang H."/>
        </authorList>
    </citation>
    <scope>NUCLEOTIDE SEQUENCE</scope>
    <source>
        <strain evidence="1">G01</strain>
    </source>
</reference>
<reference evidence="1" key="1">
    <citation type="submission" date="2020-06" db="EMBL/GenBank/DDBJ databases">
        <authorList>
            <person name="Li T."/>
            <person name="Hu X."/>
            <person name="Zhang T."/>
            <person name="Song X."/>
            <person name="Zhang H."/>
            <person name="Dai N."/>
            <person name="Sheng W."/>
            <person name="Hou X."/>
            <person name="Wei L."/>
        </authorList>
    </citation>
    <scope>NUCLEOTIDE SEQUENCE</scope>
    <source>
        <strain evidence="1">G01</strain>
        <tissue evidence="1">Leaf</tissue>
    </source>
</reference>
<accession>A0AAW2IU45</accession>